<dbReference type="RefSeq" id="WP_255854153.1">
    <property type="nucleotide sequence ID" value="NZ_CP073347.1"/>
</dbReference>
<evidence type="ECO:0000256" key="2">
    <source>
        <dbReference type="SAM" id="SignalP"/>
    </source>
</evidence>
<dbReference type="Proteomes" id="UP001058461">
    <property type="component" value="Chromosome"/>
</dbReference>
<evidence type="ECO:0000256" key="1">
    <source>
        <dbReference type="SAM" id="MobiDB-lite"/>
    </source>
</evidence>
<dbReference type="InterPro" id="IPR029058">
    <property type="entry name" value="AB_hydrolase_fold"/>
</dbReference>
<feature type="region of interest" description="Disordered" evidence="1">
    <location>
        <begin position="340"/>
        <end position="383"/>
    </location>
</feature>
<feature type="compositionally biased region" description="Gly residues" evidence="1">
    <location>
        <begin position="374"/>
        <end position="383"/>
    </location>
</feature>
<protein>
    <recommendedName>
        <fullName evidence="5">Dienelactone hydrolase</fullName>
    </recommendedName>
</protein>
<name>A0ABY5HJR2_9GAMM</name>
<keyword evidence="4" id="KW-1185">Reference proteome</keyword>
<dbReference type="SUPFAM" id="SSF53474">
    <property type="entry name" value="alpha/beta-Hydrolases"/>
    <property type="match status" value="1"/>
</dbReference>
<evidence type="ECO:0000313" key="4">
    <source>
        <dbReference type="Proteomes" id="UP001058461"/>
    </source>
</evidence>
<gene>
    <name evidence="3" type="ORF">KDW95_23280</name>
</gene>
<evidence type="ECO:0008006" key="5">
    <source>
        <dbReference type="Google" id="ProtNLM"/>
    </source>
</evidence>
<accession>A0ABY5HJR2</accession>
<dbReference type="Gene3D" id="3.40.50.1820">
    <property type="entry name" value="alpha/beta hydrolase"/>
    <property type="match status" value="1"/>
</dbReference>
<feature type="signal peptide" evidence="2">
    <location>
        <begin position="1"/>
        <end position="22"/>
    </location>
</feature>
<dbReference type="EMBL" id="CP073347">
    <property type="protein sequence ID" value="UTW12101.1"/>
    <property type="molecule type" value="Genomic_DNA"/>
</dbReference>
<reference evidence="3" key="1">
    <citation type="submission" date="2021-04" db="EMBL/GenBank/DDBJ databases">
        <title>Oceanospirillales bacteria with DddD are important DMSP degraders in coastal seawater.</title>
        <authorList>
            <person name="Liu J."/>
        </authorList>
    </citation>
    <scope>NUCLEOTIDE SEQUENCE</scope>
    <source>
        <strain evidence="3">D13-1</strain>
    </source>
</reference>
<sequence length="428" mass="44790">MLLNLKRAVALITLYISSAVVAAELPGVATLQVEVPERAQPLGVTVWYPATQGTDVVSIGDSAVFEGTRGLRDAAVAEGTFPLVLVAHGGMRSAPHLGEWVGAALAQRGFIALVVPSPRLGPADAGIAVAELWKRPADLSASLGALQSHSRWQGHLDSANVGVLGFFLGGTSALSLLGARLDAQRFGQLCDEGGTGLDCDWFSGQGVDLRAVDTVALEASRREHRIGAAVIVDPEMSAVFTATSLASIRAPVYVLNLGRAGDSLPGLDASGLAGAVPGLDYHRLAQATRFSAFSLCKPGGTAILAQEGSSAICTSDAEQGRERIHAQLVSLIAGFFSRHHREQGARGKRQEARGKEQGARSKEQGARSKEQGARGKGQGARGKGQGLTAYRFLSLFSFPFPLAPSTFNLAPDLPDPIAGMYRRDTPAL</sequence>
<feature type="chain" id="PRO_5045465034" description="Dienelactone hydrolase" evidence="2">
    <location>
        <begin position="23"/>
        <end position="428"/>
    </location>
</feature>
<evidence type="ECO:0000313" key="3">
    <source>
        <dbReference type="EMBL" id="UTW12101.1"/>
    </source>
</evidence>
<organism evidence="3 4">
    <name type="scientific">Marinobacterium rhizophilum</name>
    <dbReference type="NCBI Taxonomy" id="420402"/>
    <lineage>
        <taxon>Bacteria</taxon>
        <taxon>Pseudomonadati</taxon>
        <taxon>Pseudomonadota</taxon>
        <taxon>Gammaproteobacteria</taxon>
        <taxon>Oceanospirillales</taxon>
        <taxon>Oceanospirillaceae</taxon>
        <taxon>Marinobacterium</taxon>
    </lineage>
</organism>
<keyword evidence="2" id="KW-0732">Signal</keyword>
<feature type="compositionally biased region" description="Basic and acidic residues" evidence="1">
    <location>
        <begin position="342"/>
        <end position="373"/>
    </location>
</feature>
<proteinExistence type="predicted"/>